<dbReference type="EMBL" id="PVEO01000022">
    <property type="protein sequence ID" value="PQV44490.1"/>
    <property type="molecule type" value="Genomic_DNA"/>
</dbReference>
<evidence type="ECO:0000313" key="2">
    <source>
        <dbReference type="Proteomes" id="UP000251545"/>
    </source>
</evidence>
<gene>
    <name evidence="1" type="ORF">CLV33_1224</name>
</gene>
<proteinExistence type="predicted"/>
<sequence>MSRKSEYLPTDFKKFGINGYYDNRMKDSTVRELWTTLKENYRFEWDTLKTKKTIVKLELIDNEKLNISLMNEGKVLDKFYVNGKVKGDYFSVDKNLTFIPFFPIYYMHKESKTILGNDNDGNLIVVHGYIGEGHILIMGGGTRRINSTKYKRIENKN</sequence>
<reference evidence="1 2" key="1">
    <citation type="submission" date="2018-02" db="EMBL/GenBank/DDBJ databases">
        <title>Genomic Encyclopedia of Archaeal and Bacterial Type Strains, Phase II (KMG-II): from individual species to whole genera.</title>
        <authorList>
            <person name="Goeker M."/>
        </authorList>
    </citation>
    <scope>NUCLEOTIDE SEQUENCE [LARGE SCALE GENOMIC DNA]</scope>
    <source>
        <strain evidence="1 2">DSM 21165</strain>
    </source>
</reference>
<evidence type="ECO:0000313" key="1">
    <source>
        <dbReference type="EMBL" id="PQV44490.1"/>
    </source>
</evidence>
<dbReference type="Proteomes" id="UP000251545">
    <property type="component" value="Unassembled WGS sequence"/>
</dbReference>
<dbReference type="AlphaFoldDB" id="A0A362X7D0"/>
<comment type="caution">
    <text evidence="1">The sequence shown here is derived from an EMBL/GenBank/DDBJ whole genome shotgun (WGS) entry which is preliminary data.</text>
</comment>
<name>A0A362X7D0_9FLAO</name>
<dbReference type="RefSeq" id="WP_146109775.1">
    <property type="nucleotide sequence ID" value="NZ_PVEO01000022.1"/>
</dbReference>
<organism evidence="1 2">
    <name type="scientific">Jejuia pallidilutea</name>
    <dbReference type="NCBI Taxonomy" id="504487"/>
    <lineage>
        <taxon>Bacteria</taxon>
        <taxon>Pseudomonadati</taxon>
        <taxon>Bacteroidota</taxon>
        <taxon>Flavobacteriia</taxon>
        <taxon>Flavobacteriales</taxon>
        <taxon>Flavobacteriaceae</taxon>
        <taxon>Jejuia</taxon>
    </lineage>
</organism>
<accession>A0A362X7D0</accession>
<protein>
    <submittedName>
        <fullName evidence="1">Uncharacterized protein</fullName>
    </submittedName>
</protein>